<proteinExistence type="predicted"/>
<gene>
    <name evidence="2" type="ORF">KM029_23580</name>
</gene>
<feature type="signal peptide" evidence="1">
    <location>
        <begin position="1"/>
        <end position="19"/>
    </location>
</feature>
<keyword evidence="1" id="KW-0732">Signal</keyword>
<evidence type="ECO:0008006" key="4">
    <source>
        <dbReference type="Google" id="ProtNLM"/>
    </source>
</evidence>
<evidence type="ECO:0000313" key="2">
    <source>
        <dbReference type="EMBL" id="QWG09593.1"/>
    </source>
</evidence>
<reference evidence="2 3" key="1">
    <citation type="submission" date="2021-05" db="EMBL/GenBank/DDBJ databases">
        <title>Comparative genomic studies on the polysaccharide-degrading batcterial strains of the Flammeovirga genus.</title>
        <authorList>
            <person name="Zewei F."/>
            <person name="Zheng Z."/>
            <person name="Yu L."/>
            <person name="Ruyue G."/>
            <person name="Yanhong M."/>
            <person name="Yuanyuan C."/>
            <person name="Jingyan G."/>
            <person name="Wenjun H."/>
        </authorList>
    </citation>
    <scope>NUCLEOTIDE SEQUENCE [LARGE SCALE GENOMIC DNA]</scope>
    <source>
        <strain evidence="2 3">YS10</strain>
    </source>
</reference>
<protein>
    <recommendedName>
        <fullName evidence="4">SusE outer membrane protein domain-containing protein</fullName>
    </recommendedName>
</protein>
<dbReference type="PROSITE" id="PS51257">
    <property type="entry name" value="PROKAR_LIPOPROTEIN"/>
    <property type="match status" value="1"/>
</dbReference>
<feature type="chain" id="PRO_5046602305" description="SusE outer membrane protein domain-containing protein" evidence="1">
    <location>
        <begin position="20"/>
        <end position="592"/>
    </location>
</feature>
<name>A0ABX8H1U9_9BACT</name>
<accession>A0ABX8H1U9</accession>
<sequence length="592" mass="64720">MIKKYINVVLFLLLAIACGCTTKSNMQPEGQWTLSEAELVTPTADATIELDEIFTTESIDFEWKPSINSADYIIKYAVVLVSDTATSYENPLIEVESNNNGKDVTASISHQAIDLALAQACYPKDQVAKVKWGVKAMSLSVVAFSSQAINLKRFSKDPTPNNLYLFGSATEVGYNQSEGIPLKAFKDAEGNMTFFETITQLTKDETYEFVSSLEEPALHYGGENGSIALCGAEITATEDGVFRIGVDLVSNTIKLEKINHLGIVGTPIEGEWGGDVALPYLGNGLFQDTVELLQTGGFVLRIDGDWGRMYKQTPGTTSLLFEPYADAVGLAKEDLQNQNVGNYIVSADFLGTSYNYSFEKVEVDIPTPSPIVAPETLFLIPNDGSGAIELVKDNNVFTSNYLALQSAVKYALNSAADGSGTSYSLYGNIGETEDDPNGDNVYGAPYFKEEAGDISVVRDQAYKLTIDFDAPTVQWQYYNLKFFHWDDNGGWDDRKELPMAYVHPYTFTLENTDLSAGYDSKFFSPWDVEFGVSDAAGSTDDASATTGTATNKNFVEEGVNVSNFKFITTDGTYTVSIEIADDYTVGNYTVTQ</sequence>
<organism evidence="2 3">
    <name type="scientific">Flammeovirga kamogawensis</name>
    <dbReference type="NCBI Taxonomy" id="373891"/>
    <lineage>
        <taxon>Bacteria</taxon>
        <taxon>Pseudomonadati</taxon>
        <taxon>Bacteroidota</taxon>
        <taxon>Cytophagia</taxon>
        <taxon>Cytophagales</taxon>
        <taxon>Flammeovirgaceae</taxon>
        <taxon>Flammeovirga</taxon>
    </lineage>
</organism>
<dbReference type="EMBL" id="CP076129">
    <property type="protein sequence ID" value="QWG09593.1"/>
    <property type="molecule type" value="Genomic_DNA"/>
</dbReference>
<dbReference type="Proteomes" id="UP000682802">
    <property type="component" value="Chromosome 2"/>
</dbReference>
<evidence type="ECO:0000313" key="3">
    <source>
        <dbReference type="Proteomes" id="UP000682802"/>
    </source>
</evidence>
<keyword evidence="3" id="KW-1185">Reference proteome</keyword>
<evidence type="ECO:0000256" key="1">
    <source>
        <dbReference type="SAM" id="SignalP"/>
    </source>
</evidence>
<dbReference type="RefSeq" id="WP_144076264.1">
    <property type="nucleotide sequence ID" value="NZ_CP076129.1"/>
</dbReference>